<dbReference type="Pfam" id="PF00149">
    <property type="entry name" value="Metallophos"/>
    <property type="match status" value="1"/>
</dbReference>
<dbReference type="STRING" id="1400863.BN873_230007"/>
<dbReference type="EMBL" id="CBTJ020000029">
    <property type="protein sequence ID" value="CDI01992.1"/>
    <property type="molecule type" value="Genomic_DNA"/>
</dbReference>
<protein>
    <submittedName>
        <fullName evidence="6">Cyclic 3',5'-adenosine monophosphate phosphodiesterase</fullName>
        <ecNumber evidence="6">3.1.4.17</ecNumber>
    </submittedName>
</protein>
<dbReference type="GO" id="GO:0004114">
    <property type="term" value="F:3',5'-cyclic-nucleotide phosphodiesterase activity"/>
    <property type="evidence" value="ECO:0007669"/>
    <property type="project" value="UniProtKB-EC"/>
</dbReference>
<proteinExistence type="inferred from homology"/>
<evidence type="ECO:0000256" key="1">
    <source>
        <dbReference type="ARBA" id="ARBA00022723"/>
    </source>
</evidence>
<evidence type="ECO:0000256" key="2">
    <source>
        <dbReference type="ARBA" id="ARBA00022801"/>
    </source>
</evidence>
<evidence type="ECO:0000256" key="4">
    <source>
        <dbReference type="ARBA" id="ARBA00025742"/>
    </source>
</evidence>
<organism evidence="6 7">
    <name type="scientific">Candidatus Competibacter denitrificans Run_A_D11</name>
    <dbReference type="NCBI Taxonomy" id="1400863"/>
    <lineage>
        <taxon>Bacteria</taxon>
        <taxon>Pseudomonadati</taxon>
        <taxon>Pseudomonadota</taxon>
        <taxon>Gammaproteobacteria</taxon>
        <taxon>Candidatus Competibacteraceae</taxon>
        <taxon>Candidatus Competibacter</taxon>
    </lineage>
</organism>
<comment type="caution">
    <text evidence="6">The sequence shown here is derived from an EMBL/GenBank/DDBJ whole genome shotgun (WGS) entry which is preliminary data.</text>
</comment>
<dbReference type="Proteomes" id="UP000035760">
    <property type="component" value="Unassembled WGS sequence"/>
</dbReference>
<evidence type="ECO:0000313" key="6">
    <source>
        <dbReference type="EMBL" id="CDI01992.1"/>
    </source>
</evidence>
<dbReference type="InterPro" id="IPR050884">
    <property type="entry name" value="CNP_phosphodiesterase-III"/>
</dbReference>
<keyword evidence="7" id="KW-1185">Reference proteome</keyword>
<dbReference type="InterPro" id="IPR004843">
    <property type="entry name" value="Calcineurin-like_PHP"/>
</dbReference>
<dbReference type="RefSeq" id="WP_048671654.1">
    <property type="nucleotide sequence ID" value="NZ_CBTJ020000029.1"/>
</dbReference>
<dbReference type="NCBIfam" id="NF008359">
    <property type="entry name" value="PRK11148.1"/>
    <property type="match status" value="1"/>
</dbReference>
<dbReference type="AlphaFoldDB" id="W6M354"/>
<sequence length="259" mass="28127">MPASTAVRIVQITDLHLKVEPGSRLWGADVDAGLHAVLADIRQRQPAADFVLATGDLVGDEPQAYPRLRELLATLGKPVYCLPGNHDFPGPMQQVLSGGLVRRERYIAVGNWQIVLLDSSFPGSPVGHLARGELGLLDTVLATNPDLHTLICLHHNPLPIGTGWLDTMTVSNGAVLFAVLDRYPQVRAVLFGHIHSEFSSRRGDVHLLATPATSVQFKPNTPDPQVDDVPPGYRWLELYPDGTVATGVKRVEWAAGRPT</sequence>
<dbReference type="PANTHER" id="PTHR42988:SF2">
    <property type="entry name" value="CYCLIC NUCLEOTIDE PHOSPHODIESTERASE CBUA0032-RELATED"/>
    <property type="match status" value="1"/>
</dbReference>
<dbReference type="GO" id="GO:0046872">
    <property type="term" value="F:metal ion binding"/>
    <property type="evidence" value="ECO:0007669"/>
    <property type="project" value="UniProtKB-KW"/>
</dbReference>
<dbReference type="SUPFAM" id="SSF56300">
    <property type="entry name" value="Metallo-dependent phosphatases"/>
    <property type="match status" value="1"/>
</dbReference>
<evidence type="ECO:0000259" key="5">
    <source>
        <dbReference type="Pfam" id="PF00149"/>
    </source>
</evidence>
<accession>W6M354</accession>
<gene>
    <name evidence="6" type="ORF">BN873_230007</name>
</gene>
<dbReference type="PANTHER" id="PTHR42988">
    <property type="entry name" value="PHOSPHOHYDROLASE"/>
    <property type="match status" value="1"/>
</dbReference>
<keyword evidence="1" id="KW-0479">Metal-binding</keyword>
<reference evidence="6" key="2">
    <citation type="submission" date="2014-03" db="EMBL/GenBank/DDBJ databases">
        <title>Candidatus Competibacter-lineage genomes retrieved from metagenomes reveal functional metabolic diversity.</title>
        <authorList>
            <person name="McIlroy S.J."/>
            <person name="Albertsen M."/>
            <person name="Andresen E.K."/>
            <person name="Saunders A.M."/>
            <person name="Kristiansen R."/>
            <person name="Stokholm-Bjerregaard M."/>
            <person name="Nielsen K.L."/>
            <person name="Nielsen P.H."/>
        </authorList>
    </citation>
    <scope>NUCLEOTIDE SEQUENCE</scope>
    <source>
        <strain evidence="6">Run_A_D11</strain>
    </source>
</reference>
<evidence type="ECO:0000313" key="7">
    <source>
        <dbReference type="Proteomes" id="UP000035760"/>
    </source>
</evidence>
<comment type="similarity">
    <text evidence="4">Belongs to the cyclic nucleotide phosphodiesterase class-III family.</text>
</comment>
<dbReference type="EC" id="3.1.4.17" evidence="6"/>
<reference evidence="6" key="1">
    <citation type="submission" date="2013-07" db="EMBL/GenBank/DDBJ databases">
        <authorList>
            <person name="McIlroy S."/>
        </authorList>
    </citation>
    <scope>NUCLEOTIDE SEQUENCE [LARGE SCALE GENOMIC DNA]</scope>
    <source>
        <strain evidence="6">Run_A_D11</strain>
    </source>
</reference>
<keyword evidence="2 6" id="KW-0378">Hydrolase</keyword>
<evidence type="ECO:0000256" key="3">
    <source>
        <dbReference type="ARBA" id="ARBA00023004"/>
    </source>
</evidence>
<name>W6M354_9GAMM</name>
<dbReference type="Gene3D" id="3.60.21.10">
    <property type="match status" value="1"/>
</dbReference>
<keyword evidence="3" id="KW-0408">Iron</keyword>
<dbReference type="InterPro" id="IPR026575">
    <property type="entry name" value="GpdQ/CpdA-like"/>
</dbReference>
<feature type="domain" description="Calcineurin-like phosphoesterase" evidence="5">
    <location>
        <begin position="8"/>
        <end position="196"/>
    </location>
</feature>
<dbReference type="OrthoDB" id="9784378at2"/>
<dbReference type="InterPro" id="IPR029052">
    <property type="entry name" value="Metallo-depent_PP-like"/>
</dbReference>
<dbReference type="CDD" id="cd07402">
    <property type="entry name" value="MPP_GpdQ"/>
    <property type="match status" value="1"/>
</dbReference>